<dbReference type="PANTHER" id="PTHR46889:SF4">
    <property type="entry name" value="TRANSPOSASE INSO FOR INSERTION SEQUENCE ELEMENT IS911B-RELATED"/>
    <property type="match status" value="1"/>
</dbReference>
<dbReference type="EMBL" id="JAAVVK010000002">
    <property type="protein sequence ID" value="NKE38541.1"/>
    <property type="molecule type" value="Genomic_DNA"/>
</dbReference>
<dbReference type="GO" id="GO:0003676">
    <property type="term" value="F:nucleic acid binding"/>
    <property type="evidence" value="ECO:0007669"/>
    <property type="project" value="InterPro"/>
</dbReference>
<dbReference type="Pfam" id="PF00665">
    <property type="entry name" value="rve"/>
    <property type="match status" value="1"/>
</dbReference>
<dbReference type="NCBIfam" id="NF033516">
    <property type="entry name" value="transpos_IS3"/>
    <property type="match status" value="1"/>
</dbReference>
<keyword evidence="3" id="KW-1185">Reference proteome</keyword>
<dbReference type="InterPro" id="IPR050900">
    <property type="entry name" value="Transposase_IS3/IS150/IS904"/>
</dbReference>
<dbReference type="InterPro" id="IPR036397">
    <property type="entry name" value="RNaseH_sf"/>
</dbReference>
<protein>
    <submittedName>
        <fullName evidence="2">IS3 family transposase</fullName>
    </submittedName>
</protein>
<reference evidence="2 3" key="1">
    <citation type="submission" date="2020-04" db="EMBL/GenBank/DDBJ databases">
        <title>Complete genome sequence of Spiroplasma platyhelix ATCC 51748, an insect isolate.</title>
        <authorList>
            <person name="Green E.A."/>
            <person name="Klassen J.L."/>
        </authorList>
    </citation>
    <scope>NUCLEOTIDE SEQUENCE [LARGE SCALE GENOMIC DNA]</scope>
    <source>
        <strain evidence="2 3">PALS-1</strain>
    </source>
</reference>
<gene>
    <name evidence="2" type="ORF">HER12_02080</name>
</gene>
<dbReference type="AlphaFoldDB" id="A0A846TWW5"/>
<dbReference type="InterPro" id="IPR048020">
    <property type="entry name" value="Transpos_IS3"/>
</dbReference>
<dbReference type="PANTHER" id="PTHR46889">
    <property type="entry name" value="TRANSPOSASE INSF FOR INSERTION SEQUENCE IS3B-RELATED"/>
    <property type="match status" value="1"/>
</dbReference>
<feature type="domain" description="Integrase catalytic" evidence="1">
    <location>
        <begin position="28"/>
        <end position="180"/>
    </location>
</feature>
<dbReference type="PROSITE" id="PS50994">
    <property type="entry name" value="INTEGRASE"/>
    <property type="match status" value="1"/>
</dbReference>
<name>A0A846TWW5_9MOLU</name>
<dbReference type="GO" id="GO:0015074">
    <property type="term" value="P:DNA integration"/>
    <property type="evidence" value="ECO:0007669"/>
    <property type="project" value="InterPro"/>
</dbReference>
<evidence type="ECO:0000313" key="3">
    <source>
        <dbReference type="Proteomes" id="UP000584587"/>
    </source>
</evidence>
<dbReference type="SUPFAM" id="SSF53098">
    <property type="entry name" value="Ribonuclease H-like"/>
    <property type="match status" value="1"/>
</dbReference>
<accession>A0A846TWW5</accession>
<evidence type="ECO:0000259" key="1">
    <source>
        <dbReference type="PROSITE" id="PS50994"/>
    </source>
</evidence>
<evidence type="ECO:0000313" key="2">
    <source>
        <dbReference type="EMBL" id="NKE38541.1"/>
    </source>
</evidence>
<proteinExistence type="predicted"/>
<organism evidence="2 3">
    <name type="scientific">Spiroplasma platyhelix PALS-1</name>
    <dbReference type="NCBI Taxonomy" id="1276218"/>
    <lineage>
        <taxon>Bacteria</taxon>
        <taxon>Bacillati</taxon>
        <taxon>Mycoplasmatota</taxon>
        <taxon>Mollicutes</taxon>
        <taxon>Entomoplasmatales</taxon>
        <taxon>Spiroplasmataceae</taxon>
        <taxon>Spiroplasma</taxon>
    </lineage>
</organism>
<sequence>MWKNNIFFNFPNYQSLKNSTFNLLQRNFKANKSNEKRVTAITYIRIPYEQKYLYLSTIIDLYNREIIAYKISEENNIKLVIETLKSALLLTNKEKLNGLILHSNQGFQYTSIQYKNVCKSYGLNPSYSRKGTPLDNAVIESFHSILKKETIYNKFIKTKHDMINLIHEWINFYQSYRVRL</sequence>
<comment type="caution">
    <text evidence="2">The sequence shown here is derived from an EMBL/GenBank/DDBJ whole genome shotgun (WGS) entry which is preliminary data.</text>
</comment>
<dbReference type="InterPro" id="IPR001584">
    <property type="entry name" value="Integrase_cat-core"/>
</dbReference>
<dbReference type="InterPro" id="IPR012337">
    <property type="entry name" value="RNaseH-like_sf"/>
</dbReference>
<dbReference type="Proteomes" id="UP000584587">
    <property type="component" value="Unassembled WGS sequence"/>
</dbReference>
<dbReference type="Gene3D" id="3.30.420.10">
    <property type="entry name" value="Ribonuclease H-like superfamily/Ribonuclease H"/>
    <property type="match status" value="1"/>
</dbReference>